<sequence>MPPTLRLSVPVAHSNYELGRDDYGTPSSSEPDLDYSSSSSASGLDDDISSSGSDNNDQQSDQVRSPTRLVYNLDALPEKTKTTVREAFHEPPAMVVQHCRQVDDTFAFQMSEVVTRSVRIRAPSSGPARLSCSCSQNNKTDSNSKEPCHHILWLLDQLVKQTLYDTDHEQPLTMTAAGYPEEMGDPFRAIADHHLNIVADGLHCRHVDEGCYDPRQDNTHRMRESRELLSSIHGTSPDTFRPDLFDEPLPSPPLAKPQDLDHTILRMLVDEDNLFHYFLTEESRGSTVLQQFRLLTHRINAVFQDFDQHNAVTGEPKKTGSRHTVAWAARHIQGVVNLVRYAIWSGTRPLTAAEKTAAARTLIHVLDCVLKRRRADDAGHLFFQRFLGGADTGFVLDELEMIPEGARLYLRSLEAMVHRLAEQEEVMPAYLLRFRKFVAQLKASGPPPSLKRESPSDDDEEEQGTCQSLSSYASKKASTAARLGRSGKASFARPASRHSIWFRTQRSDSAMRRLQNAAAAARTFSGVDPPVVSSSRSTSVLPERTTTLLSVGTRPAVHQSTSRRRAGGVRA</sequence>
<gene>
    <name evidence="4" type="ORF">CCM_06258</name>
</gene>
<keyword evidence="5" id="KW-1185">Reference proteome</keyword>
<dbReference type="OrthoDB" id="5387895at2759"/>
<keyword evidence="1" id="KW-0862">Zinc</keyword>
<evidence type="ECO:0000313" key="4">
    <source>
        <dbReference type="EMBL" id="EGX92098.1"/>
    </source>
</evidence>
<keyword evidence="1" id="KW-0863">Zinc-finger</keyword>
<dbReference type="Proteomes" id="UP000001610">
    <property type="component" value="Unassembled WGS sequence"/>
</dbReference>
<feature type="region of interest" description="Disordered" evidence="2">
    <location>
        <begin position="444"/>
        <end position="473"/>
    </location>
</feature>
<dbReference type="AlphaFoldDB" id="G3JJR4"/>
<dbReference type="PROSITE" id="PS50966">
    <property type="entry name" value="ZF_SWIM"/>
    <property type="match status" value="1"/>
</dbReference>
<evidence type="ECO:0000256" key="1">
    <source>
        <dbReference type="PROSITE-ProRule" id="PRU00325"/>
    </source>
</evidence>
<dbReference type="GO" id="GO:0008270">
    <property type="term" value="F:zinc ion binding"/>
    <property type="evidence" value="ECO:0007669"/>
    <property type="project" value="UniProtKB-KW"/>
</dbReference>
<dbReference type="eggNOG" id="ENOG502SPNY">
    <property type="taxonomic scope" value="Eukaryota"/>
</dbReference>
<accession>G3JJR4</accession>
<dbReference type="RefSeq" id="XP_006671462.1">
    <property type="nucleotide sequence ID" value="XM_006671399.1"/>
</dbReference>
<feature type="region of interest" description="Disordered" evidence="2">
    <location>
        <begin position="551"/>
        <end position="571"/>
    </location>
</feature>
<dbReference type="OMA" id="MLLDNHH"/>
<feature type="compositionally biased region" description="Low complexity" evidence="2">
    <location>
        <begin position="26"/>
        <end position="61"/>
    </location>
</feature>
<evidence type="ECO:0000256" key="2">
    <source>
        <dbReference type="SAM" id="MobiDB-lite"/>
    </source>
</evidence>
<proteinExistence type="predicted"/>
<reference evidence="4 5" key="1">
    <citation type="journal article" date="2011" name="Genome Biol.">
        <title>Genome sequence of the insect pathogenic fungus Cordyceps militaris, a valued traditional Chinese medicine.</title>
        <authorList>
            <person name="Zheng P."/>
            <person name="Xia Y."/>
            <person name="Xiao G."/>
            <person name="Xiong C."/>
            <person name="Hu X."/>
            <person name="Zhang S."/>
            <person name="Zheng H."/>
            <person name="Huang Y."/>
            <person name="Zhou Y."/>
            <person name="Wang S."/>
            <person name="Zhao G.P."/>
            <person name="Liu X."/>
            <person name="St Leger R.J."/>
            <person name="Wang C."/>
        </authorList>
    </citation>
    <scope>NUCLEOTIDE SEQUENCE [LARGE SCALE GENOMIC DNA]</scope>
    <source>
        <strain evidence="4 5">CM01</strain>
    </source>
</reference>
<protein>
    <recommendedName>
        <fullName evidence="3">SWIM-type domain-containing protein</fullName>
    </recommendedName>
</protein>
<dbReference type="GeneID" id="18168273"/>
<organism evidence="4 5">
    <name type="scientific">Cordyceps militaris (strain CM01)</name>
    <name type="common">Caterpillar fungus</name>
    <dbReference type="NCBI Taxonomy" id="983644"/>
    <lineage>
        <taxon>Eukaryota</taxon>
        <taxon>Fungi</taxon>
        <taxon>Dikarya</taxon>
        <taxon>Ascomycota</taxon>
        <taxon>Pezizomycotina</taxon>
        <taxon>Sordariomycetes</taxon>
        <taxon>Hypocreomycetidae</taxon>
        <taxon>Hypocreales</taxon>
        <taxon>Cordycipitaceae</taxon>
        <taxon>Cordyceps</taxon>
    </lineage>
</organism>
<evidence type="ECO:0000259" key="3">
    <source>
        <dbReference type="PROSITE" id="PS50966"/>
    </source>
</evidence>
<dbReference type="InParanoid" id="G3JJR4"/>
<dbReference type="InterPro" id="IPR007527">
    <property type="entry name" value="Znf_SWIM"/>
</dbReference>
<feature type="region of interest" description="Disordered" evidence="2">
    <location>
        <begin position="1"/>
        <end position="69"/>
    </location>
</feature>
<name>G3JJR4_CORMM</name>
<dbReference type="HOGENOM" id="CLU_029638_0_0_1"/>
<evidence type="ECO:0000313" key="5">
    <source>
        <dbReference type="Proteomes" id="UP000001610"/>
    </source>
</evidence>
<keyword evidence="1" id="KW-0479">Metal-binding</keyword>
<dbReference type="VEuPathDB" id="FungiDB:CCM_06258"/>
<feature type="domain" description="SWIM-type" evidence="3">
    <location>
        <begin position="116"/>
        <end position="159"/>
    </location>
</feature>
<dbReference type="KEGG" id="cmt:CCM_06258"/>
<feature type="region of interest" description="Disordered" evidence="2">
    <location>
        <begin position="223"/>
        <end position="257"/>
    </location>
</feature>
<dbReference type="EMBL" id="JH126402">
    <property type="protein sequence ID" value="EGX92098.1"/>
    <property type="molecule type" value="Genomic_DNA"/>
</dbReference>
<feature type="compositionally biased region" description="Basic residues" evidence="2">
    <location>
        <begin position="561"/>
        <end position="571"/>
    </location>
</feature>